<evidence type="ECO:0000256" key="1">
    <source>
        <dbReference type="SAM" id="MobiDB-lite"/>
    </source>
</evidence>
<evidence type="ECO:0000313" key="2">
    <source>
        <dbReference type="EMBL" id="KAL1868139.1"/>
    </source>
</evidence>
<feature type="region of interest" description="Disordered" evidence="1">
    <location>
        <begin position="309"/>
        <end position="397"/>
    </location>
</feature>
<feature type="compositionally biased region" description="Polar residues" evidence="1">
    <location>
        <begin position="174"/>
        <end position="183"/>
    </location>
</feature>
<gene>
    <name evidence="2" type="ORF">VTK73DRAFT_3830</name>
</gene>
<proteinExistence type="predicted"/>
<accession>A0ABR3WXA2</accession>
<name>A0ABR3WXA2_9PEZI</name>
<feature type="compositionally biased region" description="Low complexity" evidence="1">
    <location>
        <begin position="189"/>
        <end position="214"/>
    </location>
</feature>
<evidence type="ECO:0000313" key="3">
    <source>
        <dbReference type="Proteomes" id="UP001586593"/>
    </source>
</evidence>
<feature type="region of interest" description="Disordered" evidence="1">
    <location>
        <begin position="29"/>
        <end position="72"/>
    </location>
</feature>
<organism evidence="2 3">
    <name type="scientific">Phialemonium thermophilum</name>
    <dbReference type="NCBI Taxonomy" id="223376"/>
    <lineage>
        <taxon>Eukaryota</taxon>
        <taxon>Fungi</taxon>
        <taxon>Dikarya</taxon>
        <taxon>Ascomycota</taxon>
        <taxon>Pezizomycotina</taxon>
        <taxon>Sordariomycetes</taxon>
        <taxon>Sordariomycetidae</taxon>
        <taxon>Cephalothecales</taxon>
        <taxon>Cephalothecaceae</taxon>
        <taxon>Phialemonium</taxon>
    </lineage>
</organism>
<feature type="compositionally biased region" description="Polar residues" evidence="1">
    <location>
        <begin position="52"/>
        <end position="64"/>
    </location>
</feature>
<comment type="caution">
    <text evidence="2">The sequence shown here is derived from an EMBL/GenBank/DDBJ whole genome shotgun (WGS) entry which is preliminary data.</text>
</comment>
<keyword evidence="3" id="KW-1185">Reference proteome</keyword>
<feature type="region of interest" description="Disordered" evidence="1">
    <location>
        <begin position="158"/>
        <end position="273"/>
    </location>
</feature>
<dbReference type="EMBL" id="JAZHXJ010000224">
    <property type="protein sequence ID" value="KAL1868139.1"/>
    <property type="molecule type" value="Genomic_DNA"/>
</dbReference>
<reference evidence="2 3" key="1">
    <citation type="journal article" date="2024" name="Commun. Biol.">
        <title>Comparative genomic analysis of thermophilic fungi reveals convergent evolutionary adaptations and gene losses.</title>
        <authorList>
            <person name="Steindorff A.S."/>
            <person name="Aguilar-Pontes M.V."/>
            <person name="Robinson A.J."/>
            <person name="Andreopoulos B."/>
            <person name="LaButti K."/>
            <person name="Kuo A."/>
            <person name="Mondo S."/>
            <person name="Riley R."/>
            <person name="Otillar R."/>
            <person name="Haridas S."/>
            <person name="Lipzen A."/>
            <person name="Grimwood J."/>
            <person name="Schmutz J."/>
            <person name="Clum A."/>
            <person name="Reid I.D."/>
            <person name="Moisan M.C."/>
            <person name="Butler G."/>
            <person name="Nguyen T.T.M."/>
            <person name="Dewar K."/>
            <person name="Conant G."/>
            <person name="Drula E."/>
            <person name="Henrissat B."/>
            <person name="Hansel C."/>
            <person name="Singer S."/>
            <person name="Hutchinson M.I."/>
            <person name="de Vries R.P."/>
            <person name="Natvig D.O."/>
            <person name="Powell A.J."/>
            <person name="Tsang A."/>
            <person name="Grigoriev I.V."/>
        </authorList>
    </citation>
    <scope>NUCLEOTIDE SEQUENCE [LARGE SCALE GENOMIC DNA]</scope>
    <source>
        <strain evidence="2 3">ATCC 24622</strain>
    </source>
</reference>
<sequence>MAPTEARLNAATSKLTNLLFRHHKKSLVEEDKQHIVPALPQSSAPQRARSGPGSSSQTCQTGISASGEPLTRADKSYHITHTPDRPRWPVEPSDAPSEEQCLAEITAWHQRAARQSRLPNRQGRVFALAKPGTVQNTSQEYLLKNAMDGDGVGRVLSAGLPSSLKNEDTGNLDDWQTSESSHNNRAEGPSYASEHSSYYSSSTSSSPCSSPQPRSRARVDRRTPPLTTPLSPRPPVPEHGLRSSPKSRLDTSSDHDGDESEIPSYNGEAKEIEQVGISQRYATEAAKPGNCPSCGAYTLDRATRRCGHCRAKSDTATTGAKGQGTGPRRGRPHRQGERAGADTQQYGAEDHHTRQRRPPSPPGHLRSHLIRPAVPKLITQPPSIHKHRATRETDTTGQVKCALDKEGSSSPLTAIYNPLPRLLPTHRSSIGDRPRPAPRPGLQHIDVLDAHRDPGPGRGKAQTLEPDLGPGAHTLAPKFQVGIPSRQRPSQTTRADREWELDLLSLYEDEPPVAQHGGWI</sequence>
<dbReference type="Proteomes" id="UP001586593">
    <property type="component" value="Unassembled WGS sequence"/>
</dbReference>
<protein>
    <submittedName>
        <fullName evidence="2">Uncharacterized protein</fullName>
    </submittedName>
</protein>